<evidence type="ECO:0000256" key="6">
    <source>
        <dbReference type="ARBA" id="ARBA00022989"/>
    </source>
</evidence>
<comment type="catalytic activity">
    <reaction evidence="9">
        <text>N-terminal S-1,2-diacyl-sn-glyceryl-L-cysteinyl-[lipoprotein] + a glycerophospholipid = N-acyl-S-1,2-diacyl-sn-glyceryl-L-cysteinyl-[lipoprotein] + a 2-acyl-sn-glycero-3-phospholipid + H(+)</text>
        <dbReference type="Rhea" id="RHEA:48228"/>
        <dbReference type="Rhea" id="RHEA-COMP:14681"/>
        <dbReference type="Rhea" id="RHEA-COMP:14684"/>
        <dbReference type="ChEBI" id="CHEBI:15378"/>
        <dbReference type="ChEBI" id="CHEBI:136912"/>
        <dbReference type="ChEBI" id="CHEBI:140656"/>
        <dbReference type="ChEBI" id="CHEBI:140657"/>
        <dbReference type="ChEBI" id="CHEBI:140660"/>
        <dbReference type="EC" id="2.3.1.269"/>
    </reaction>
</comment>
<evidence type="ECO:0000256" key="8">
    <source>
        <dbReference type="ARBA" id="ARBA00023315"/>
    </source>
</evidence>
<feature type="transmembrane region" description="Helical" evidence="9">
    <location>
        <begin position="80"/>
        <end position="102"/>
    </location>
</feature>
<dbReference type="AlphaFoldDB" id="A0A1Q2MFY2"/>
<dbReference type="Pfam" id="PF20154">
    <property type="entry name" value="LNT_N"/>
    <property type="match status" value="1"/>
</dbReference>
<keyword evidence="5 9" id="KW-0812">Transmembrane</keyword>
<comment type="function">
    <text evidence="9">Catalyzes the phospholipid dependent N-acylation of the N-terminal cysteine of apolipoprotein, the last step in lipoprotein maturation.</text>
</comment>
<evidence type="ECO:0000256" key="3">
    <source>
        <dbReference type="ARBA" id="ARBA00022475"/>
    </source>
</evidence>
<dbReference type="GO" id="GO:0016410">
    <property type="term" value="F:N-acyltransferase activity"/>
    <property type="evidence" value="ECO:0007669"/>
    <property type="project" value="UniProtKB-UniRule"/>
</dbReference>
<dbReference type="InterPro" id="IPR004563">
    <property type="entry name" value="Apolipo_AcylTrfase"/>
</dbReference>
<dbReference type="InterPro" id="IPR036526">
    <property type="entry name" value="C-N_Hydrolase_sf"/>
</dbReference>
<evidence type="ECO:0000256" key="4">
    <source>
        <dbReference type="ARBA" id="ARBA00022679"/>
    </source>
</evidence>
<dbReference type="STRING" id="1851148.SMSP2_01940"/>
<dbReference type="InterPro" id="IPR045378">
    <property type="entry name" value="LNT_N"/>
</dbReference>
<evidence type="ECO:0000256" key="2">
    <source>
        <dbReference type="ARBA" id="ARBA00010065"/>
    </source>
</evidence>
<feature type="transmembrane region" description="Helical" evidence="9">
    <location>
        <begin position="32"/>
        <end position="49"/>
    </location>
</feature>
<dbReference type="InterPro" id="IPR003010">
    <property type="entry name" value="C-N_Hydrolase"/>
</dbReference>
<gene>
    <name evidence="9 11" type="primary">lnt</name>
    <name evidence="11" type="ORF">SMSP2_01940</name>
</gene>
<dbReference type="HAMAP" id="MF_01148">
    <property type="entry name" value="Lnt"/>
    <property type="match status" value="1"/>
</dbReference>
<sequence length="586" mass="66271" precursor="true">MKLCGLNHKLFMTGLLLISAMMLSLMQAPFNMSFLAWVCLVPFALAVCFSGTGKTIYLLSFLVYWLFWIANLYWVKYVTVPGWIASSAICAIYWPAGVFFLRWSQRKRIPLFVSLTVTAAGLEAWKGVLFNGFDWHLLAHSQYSNLEIIQFADITGAAGVSVLIALVNGVLAQLIMRQMISPMQRKEECSSCGIPRRPNLFSNILGVFLAAAALASALYYGNIRLEDVRQNTEQGPKIGIVQTNYISLVNGSNISEYEMMDRLLELSRECAEAGAKFIVWPETVVPGILNEDYLMHCPEYSSSRIFDRKIRDFAAQYQCFVLAGASAATVEEINGEPEVVENFNSAFLYLDDGSKFARRFDKIHLVPFGEYIPFREYEPLMKALRHFIPYDFDYSLDAGDSLMRFPVQLEGKAWGFAVSICYEDTDAQLCRRLAYPDGETKVDWLLNISNDGWYIRQQGTKLAGSTEAPQRTAISVFRAIENRIAIPRSVNTGLSCFIGPDGTVIDGFEAGTLPQDAWQRHIVEGWFIDRVPLCRIETVFSKQGDIVNDGFGYLFTGLFFLSAIERFTFRRKKDYKNEENKIDNTD</sequence>
<feature type="transmembrane region" description="Helical" evidence="9">
    <location>
        <begin position="200"/>
        <end position="221"/>
    </location>
</feature>
<organism evidence="11 12">
    <name type="scientific">Limihaloglobus sulfuriphilus</name>
    <dbReference type="NCBI Taxonomy" id="1851148"/>
    <lineage>
        <taxon>Bacteria</taxon>
        <taxon>Pseudomonadati</taxon>
        <taxon>Planctomycetota</taxon>
        <taxon>Phycisphaerae</taxon>
        <taxon>Sedimentisphaerales</taxon>
        <taxon>Sedimentisphaeraceae</taxon>
        <taxon>Limihaloglobus</taxon>
    </lineage>
</organism>
<accession>A0A1Q2MFY2</accession>
<dbReference type="PANTHER" id="PTHR38686:SF1">
    <property type="entry name" value="APOLIPOPROTEIN N-ACYLTRANSFERASE"/>
    <property type="match status" value="1"/>
</dbReference>
<evidence type="ECO:0000313" key="11">
    <source>
        <dbReference type="EMBL" id="AQQ71564.1"/>
    </source>
</evidence>
<feature type="transmembrane region" description="Helical" evidence="9">
    <location>
        <begin position="9"/>
        <end position="26"/>
    </location>
</feature>
<feature type="domain" description="CN hydrolase" evidence="10">
    <location>
        <begin position="236"/>
        <end position="533"/>
    </location>
</feature>
<feature type="transmembrane region" description="Helical" evidence="9">
    <location>
        <begin position="56"/>
        <end position="74"/>
    </location>
</feature>
<dbReference type="Gene3D" id="3.60.110.10">
    <property type="entry name" value="Carbon-nitrogen hydrolase"/>
    <property type="match status" value="1"/>
</dbReference>
<dbReference type="CDD" id="cd07571">
    <property type="entry name" value="ALP_N-acyl_transferase"/>
    <property type="match status" value="1"/>
</dbReference>
<protein>
    <recommendedName>
        <fullName evidence="9">Apolipoprotein N-acyltransferase</fullName>
        <shortName evidence="9">ALP N-acyltransferase</shortName>
        <ecNumber evidence="9">2.3.1.269</ecNumber>
    </recommendedName>
</protein>
<keyword evidence="8 9" id="KW-0012">Acyltransferase</keyword>
<dbReference type="EC" id="2.3.1.269" evidence="9"/>
<evidence type="ECO:0000256" key="7">
    <source>
        <dbReference type="ARBA" id="ARBA00023136"/>
    </source>
</evidence>
<dbReference type="EMBL" id="CP019646">
    <property type="protein sequence ID" value="AQQ71564.1"/>
    <property type="molecule type" value="Genomic_DNA"/>
</dbReference>
<evidence type="ECO:0000256" key="5">
    <source>
        <dbReference type="ARBA" id="ARBA00022692"/>
    </source>
</evidence>
<comment type="pathway">
    <text evidence="9">Protein modification; lipoprotein biosynthesis (N-acyl transfer).</text>
</comment>
<feature type="transmembrane region" description="Helical" evidence="9">
    <location>
        <begin position="148"/>
        <end position="176"/>
    </location>
</feature>
<comment type="similarity">
    <text evidence="2 9">Belongs to the CN hydrolase family. Apolipoprotein N-acyltransferase subfamily.</text>
</comment>
<dbReference type="OrthoDB" id="9804277at2"/>
<feature type="transmembrane region" description="Helical" evidence="9">
    <location>
        <begin position="109"/>
        <end position="128"/>
    </location>
</feature>
<dbReference type="Pfam" id="PF00795">
    <property type="entry name" value="CN_hydrolase"/>
    <property type="match status" value="1"/>
</dbReference>
<dbReference type="GO" id="GO:0042158">
    <property type="term" value="P:lipoprotein biosynthetic process"/>
    <property type="evidence" value="ECO:0007669"/>
    <property type="project" value="UniProtKB-UniRule"/>
</dbReference>
<dbReference type="PANTHER" id="PTHR38686">
    <property type="entry name" value="APOLIPOPROTEIN N-ACYLTRANSFERASE"/>
    <property type="match status" value="1"/>
</dbReference>
<keyword evidence="4 9" id="KW-0808">Transferase</keyword>
<keyword evidence="12" id="KW-1185">Reference proteome</keyword>
<evidence type="ECO:0000256" key="9">
    <source>
        <dbReference type="HAMAP-Rule" id="MF_01148"/>
    </source>
</evidence>
<keyword evidence="7 9" id="KW-0472">Membrane</keyword>
<evidence type="ECO:0000313" key="12">
    <source>
        <dbReference type="Proteomes" id="UP000188181"/>
    </source>
</evidence>
<keyword evidence="3 9" id="KW-1003">Cell membrane</keyword>
<dbReference type="SUPFAM" id="SSF56317">
    <property type="entry name" value="Carbon-nitrogen hydrolase"/>
    <property type="match status" value="1"/>
</dbReference>
<keyword evidence="11" id="KW-0449">Lipoprotein</keyword>
<proteinExistence type="inferred from homology"/>
<evidence type="ECO:0000259" key="10">
    <source>
        <dbReference type="PROSITE" id="PS50263"/>
    </source>
</evidence>
<comment type="subcellular location">
    <subcellularLocation>
        <location evidence="1 9">Cell membrane</location>
        <topology evidence="1 9">Multi-pass membrane protein</topology>
    </subcellularLocation>
</comment>
<dbReference type="RefSeq" id="WP_146683729.1">
    <property type="nucleotide sequence ID" value="NZ_CP019646.1"/>
</dbReference>
<evidence type="ECO:0000256" key="1">
    <source>
        <dbReference type="ARBA" id="ARBA00004651"/>
    </source>
</evidence>
<dbReference type="KEGG" id="pbas:SMSP2_01940"/>
<dbReference type="UniPathway" id="UPA00666"/>
<keyword evidence="6 9" id="KW-1133">Transmembrane helix</keyword>
<reference evidence="12" key="1">
    <citation type="submission" date="2017-02" db="EMBL/GenBank/DDBJ databases">
        <title>Comparative genomics and description of representatives of a novel lineage of planctomycetes thriving in anoxic sediments.</title>
        <authorList>
            <person name="Spring S."/>
            <person name="Bunk B."/>
            <person name="Sproer C."/>
        </authorList>
    </citation>
    <scope>NUCLEOTIDE SEQUENCE [LARGE SCALE GENOMIC DNA]</scope>
    <source>
        <strain evidence="12">SM-Chi-D1</strain>
    </source>
</reference>
<dbReference type="PROSITE" id="PS50263">
    <property type="entry name" value="CN_HYDROLASE"/>
    <property type="match status" value="1"/>
</dbReference>
<dbReference type="GO" id="GO:0005886">
    <property type="term" value="C:plasma membrane"/>
    <property type="evidence" value="ECO:0007669"/>
    <property type="project" value="UniProtKB-SubCell"/>
</dbReference>
<dbReference type="NCBIfam" id="TIGR00546">
    <property type="entry name" value="lnt"/>
    <property type="match status" value="1"/>
</dbReference>
<name>A0A1Q2MFY2_9BACT</name>
<dbReference type="Proteomes" id="UP000188181">
    <property type="component" value="Chromosome"/>
</dbReference>